<dbReference type="EMBL" id="AP022227">
    <property type="protein sequence ID" value="BBT40709.1"/>
    <property type="molecule type" value="Genomic_DNA"/>
</dbReference>
<protein>
    <submittedName>
        <fullName evidence="1">Uncharacterized protein</fullName>
    </submittedName>
</protein>
<organism evidence="1 2">
    <name type="scientific">Pseudomonas putida</name>
    <name type="common">Arthrobacter siderocapsulatus</name>
    <dbReference type="NCBI Taxonomy" id="303"/>
    <lineage>
        <taxon>Bacteria</taxon>
        <taxon>Pseudomonadati</taxon>
        <taxon>Pseudomonadota</taxon>
        <taxon>Gammaproteobacteria</taxon>
        <taxon>Pseudomonadales</taxon>
        <taxon>Pseudomonadaceae</taxon>
        <taxon>Pseudomonas</taxon>
    </lineage>
</organism>
<gene>
    <name evidence="1" type="ORF">WP8W18C01_30500</name>
</gene>
<evidence type="ECO:0000313" key="1">
    <source>
        <dbReference type="EMBL" id="BBT40709.1"/>
    </source>
</evidence>
<name>A0A6S5U272_PSEPU</name>
<dbReference type="Proteomes" id="UP000515680">
    <property type="component" value="Chromosome"/>
</dbReference>
<dbReference type="AlphaFoldDB" id="A0A6S5U272"/>
<proteinExistence type="predicted"/>
<accession>A0A6S5U272</accession>
<sequence>MLPLWTNAQQNSPAWELEPTSFLGIDLQGDFLNQVAPCPADVARPDKPCRVATADPNRFEVRGLPYLPISPGYELVATLAGGRVQELVFSGNANSLNLVTDLLTEQFGQPTKQDSHWIKMTSGASYLAEVLSWQGEKVSINFQRQEKDLGKYAVTFSTLPTKVVSTDETPADAPTTDVSKL</sequence>
<evidence type="ECO:0000313" key="2">
    <source>
        <dbReference type="Proteomes" id="UP000515680"/>
    </source>
</evidence>
<reference evidence="1 2" key="1">
    <citation type="submission" date="2019-12" db="EMBL/GenBank/DDBJ databases">
        <title>complete genome sequences of Pseudomonas putida str. WP8-W18-CRE-01 isolated from wastewater treatment plant effluent.</title>
        <authorList>
            <person name="Sekizuka T."/>
            <person name="Itokawa K."/>
            <person name="Yatsu K."/>
            <person name="Inamine Y."/>
            <person name="Kuroda M."/>
        </authorList>
    </citation>
    <scope>NUCLEOTIDE SEQUENCE [LARGE SCALE GENOMIC DNA]</scope>
    <source>
        <strain evidence="1 2">WP8-W18-CRE-01</strain>
    </source>
</reference>